<reference evidence="2 3" key="1">
    <citation type="submission" date="2017-11" db="EMBL/GenBank/DDBJ databases">
        <title>De-novo sequencing of pomegranate (Punica granatum L.) genome.</title>
        <authorList>
            <person name="Akparov Z."/>
            <person name="Amiraslanov A."/>
            <person name="Hajiyeva S."/>
            <person name="Abbasov M."/>
            <person name="Kaur K."/>
            <person name="Hamwieh A."/>
            <person name="Solovyev V."/>
            <person name="Salamov A."/>
            <person name="Braich B."/>
            <person name="Kosarev P."/>
            <person name="Mahmoud A."/>
            <person name="Hajiyev E."/>
            <person name="Babayeva S."/>
            <person name="Izzatullayeva V."/>
            <person name="Mammadov A."/>
            <person name="Mammadov A."/>
            <person name="Sharifova S."/>
            <person name="Ojaghi J."/>
            <person name="Eynullazada K."/>
            <person name="Bayramov B."/>
            <person name="Abdulazimova A."/>
            <person name="Shahmuradov I."/>
        </authorList>
    </citation>
    <scope>NUCLEOTIDE SEQUENCE [LARGE SCALE GENOMIC DNA]</scope>
    <source>
        <strain evidence="3">cv. AG2017</strain>
        <tissue evidence="2">Leaf</tissue>
    </source>
</reference>
<proteinExistence type="predicted"/>
<feature type="compositionally biased region" description="Low complexity" evidence="1">
    <location>
        <begin position="106"/>
        <end position="119"/>
    </location>
</feature>
<evidence type="ECO:0000313" key="3">
    <source>
        <dbReference type="Proteomes" id="UP000233551"/>
    </source>
</evidence>
<feature type="region of interest" description="Disordered" evidence="1">
    <location>
        <begin position="277"/>
        <end position="304"/>
    </location>
</feature>
<gene>
    <name evidence="2" type="ORF">CRG98_033797</name>
</gene>
<keyword evidence="3" id="KW-1185">Reference proteome</keyword>
<sequence>MWRSWPPFNQLGCQHPILVHRLQRCKIVILPPVRELFPSIPEAHRSFTFFPSSIRTPKAQQGITKKKSPQLAYFGKRSGARRWGCPQLPDPECPQLTKPSAHDTWTSLSLSSRYPSSTPKNCLPPSVRTPDRVTGPDSSSRSLRHADGPEHSPSHEPPPADRRAPREQRVTVTDTSWPSSPTRVQRPDPYSGPVRPSLDLRGPAQPVSTSPLAAIRSVQQRPSLIAARPSSLGPVRPSLITARPNSPGKFLTFFFIFFIYRITHQLPELGSGDSFSRASVARPREGGHSQAALQLGGRMRAPTG</sequence>
<evidence type="ECO:0000313" key="2">
    <source>
        <dbReference type="EMBL" id="PKI45790.1"/>
    </source>
</evidence>
<feature type="compositionally biased region" description="Polar residues" evidence="1">
    <location>
        <begin position="170"/>
        <end position="183"/>
    </location>
</feature>
<organism evidence="2 3">
    <name type="scientific">Punica granatum</name>
    <name type="common">Pomegranate</name>
    <dbReference type="NCBI Taxonomy" id="22663"/>
    <lineage>
        <taxon>Eukaryota</taxon>
        <taxon>Viridiplantae</taxon>
        <taxon>Streptophyta</taxon>
        <taxon>Embryophyta</taxon>
        <taxon>Tracheophyta</taxon>
        <taxon>Spermatophyta</taxon>
        <taxon>Magnoliopsida</taxon>
        <taxon>eudicotyledons</taxon>
        <taxon>Gunneridae</taxon>
        <taxon>Pentapetalae</taxon>
        <taxon>rosids</taxon>
        <taxon>malvids</taxon>
        <taxon>Myrtales</taxon>
        <taxon>Lythraceae</taxon>
        <taxon>Punica</taxon>
    </lineage>
</organism>
<comment type="caution">
    <text evidence="2">The sequence shown here is derived from an EMBL/GenBank/DDBJ whole genome shotgun (WGS) entry which is preliminary data.</text>
</comment>
<dbReference type="Proteomes" id="UP000233551">
    <property type="component" value="Unassembled WGS sequence"/>
</dbReference>
<evidence type="ECO:0000256" key="1">
    <source>
        <dbReference type="SAM" id="MobiDB-lite"/>
    </source>
</evidence>
<feature type="region of interest" description="Disordered" evidence="1">
    <location>
        <begin position="84"/>
        <end position="209"/>
    </location>
</feature>
<protein>
    <submittedName>
        <fullName evidence="2">Uncharacterized protein</fullName>
    </submittedName>
</protein>
<dbReference type="AlphaFoldDB" id="A0A2I0IQ60"/>
<feature type="compositionally biased region" description="Basic and acidic residues" evidence="1">
    <location>
        <begin position="144"/>
        <end position="169"/>
    </location>
</feature>
<name>A0A2I0IQ60_PUNGR</name>
<dbReference type="EMBL" id="PGOL01002697">
    <property type="protein sequence ID" value="PKI45790.1"/>
    <property type="molecule type" value="Genomic_DNA"/>
</dbReference>
<accession>A0A2I0IQ60</accession>